<reference evidence="2" key="1">
    <citation type="submission" date="2023-07" db="EMBL/GenBank/DDBJ databases">
        <title>Black Yeasts Isolated from many extreme environments.</title>
        <authorList>
            <person name="Coleine C."/>
            <person name="Stajich J.E."/>
            <person name="Selbmann L."/>
        </authorList>
    </citation>
    <scope>NUCLEOTIDE SEQUENCE</scope>
    <source>
        <strain evidence="2">CCFEE 5485</strain>
    </source>
</reference>
<name>A0AAE0WLV9_9PEZI</name>
<dbReference type="EMBL" id="JAUTXT010000021">
    <property type="protein sequence ID" value="KAK3674087.1"/>
    <property type="molecule type" value="Genomic_DNA"/>
</dbReference>
<dbReference type="AlphaFoldDB" id="A0AAE0WLV9"/>
<organism evidence="2 3">
    <name type="scientific">Recurvomyces mirabilis</name>
    <dbReference type="NCBI Taxonomy" id="574656"/>
    <lineage>
        <taxon>Eukaryota</taxon>
        <taxon>Fungi</taxon>
        <taxon>Dikarya</taxon>
        <taxon>Ascomycota</taxon>
        <taxon>Pezizomycotina</taxon>
        <taxon>Dothideomycetes</taxon>
        <taxon>Dothideomycetidae</taxon>
        <taxon>Mycosphaerellales</taxon>
        <taxon>Teratosphaeriaceae</taxon>
        <taxon>Recurvomyces</taxon>
    </lineage>
</organism>
<protein>
    <submittedName>
        <fullName evidence="2">Uncharacterized protein</fullName>
    </submittedName>
</protein>
<proteinExistence type="predicted"/>
<feature type="compositionally biased region" description="Polar residues" evidence="1">
    <location>
        <begin position="12"/>
        <end position="24"/>
    </location>
</feature>
<evidence type="ECO:0000313" key="2">
    <source>
        <dbReference type="EMBL" id="KAK3674087.1"/>
    </source>
</evidence>
<feature type="region of interest" description="Disordered" evidence="1">
    <location>
        <begin position="1"/>
        <end position="24"/>
    </location>
</feature>
<gene>
    <name evidence="2" type="ORF">LTR78_005934</name>
</gene>
<sequence>MPDPTVDLTKAAQASNRSQNPTHTPATLASLTIRLEGDALINPDEGEDAIHLIKAALEQHSHQTSPNATLYHHITYCVEHIEKLNYFPFGFLIVPAVEESATDQDVLWLAHVNFEEPCDVTAFRIQYKDAEECCAPLRDDDVSVEEMREMHEVRRDETVRGGGR</sequence>
<evidence type="ECO:0000256" key="1">
    <source>
        <dbReference type="SAM" id="MobiDB-lite"/>
    </source>
</evidence>
<evidence type="ECO:0000313" key="3">
    <source>
        <dbReference type="Proteomes" id="UP001274830"/>
    </source>
</evidence>
<keyword evidence="3" id="KW-1185">Reference proteome</keyword>
<accession>A0AAE0WLV9</accession>
<dbReference type="Proteomes" id="UP001274830">
    <property type="component" value="Unassembled WGS sequence"/>
</dbReference>
<comment type="caution">
    <text evidence="2">The sequence shown here is derived from an EMBL/GenBank/DDBJ whole genome shotgun (WGS) entry which is preliminary data.</text>
</comment>